<accession>A0A9N9GLZ3</accession>
<dbReference type="Proteomes" id="UP000789342">
    <property type="component" value="Unassembled WGS sequence"/>
</dbReference>
<proteinExistence type="predicted"/>
<reference evidence="1" key="1">
    <citation type="submission" date="2021-06" db="EMBL/GenBank/DDBJ databases">
        <authorList>
            <person name="Kallberg Y."/>
            <person name="Tangrot J."/>
            <person name="Rosling A."/>
        </authorList>
    </citation>
    <scope>NUCLEOTIDE SEQUENCE</scope>
    <source>
        <strain evidence="1">CL551</strain>
    </source>
</reference>
<dbReference type="EMBL" id="CAJVPV010006860">
    <property type="protein sequence ID" value="CAG8611442.1"/>
    <property type="molecule type" value="Genomic_DNA"/>
</dbReference>
<evidence type="ECO:0000313" key="1">
    <source>
        <dbReference type="EMBL" id="CAG8611442.1"/>
    </source>
</evidence>
<sequence>MPVRVNYQLLSMHMRFDACSIARRLTIYINLDIRWLAYQFPRNPYQIYQIEGENIFLISVFIIARGLGITNVTYLLQLTDFIWQWVLNVNQRRVYRSAQPTTLAEVEDFVMRQRFNARPVDRQPFSQEDDLLNGSPNMFYER</sequence>
<protein>
    <submittedName>
        <fullName evidence="1">1797_t:CDS:1</fullName>
    </submittedName>
</protein>
<comment type="caution">
    <text evidence="1">The sequence shown here is derived from an EMBL/GenBank/DDBJ whole genome shotgun (WGS) entry which is preliminary data.</text>
</comment>
<name>A0A9N9GLZ3_9GLOM</name>
<evidence type="ECO:0000313" key="2">
    <source>
        <dbReference type="Proteomes" id="UP000789342"/>
    </source>
</evidence>
<organism evidence="1 2">
    <name type="scientific">Acaulospora morrowiae</name>
    <dbReference type="NCBI Taxonomy" id="94023"/>
    <lineage>
        <taxon>Eukaryota</taxon>
        <taxon>Fungi</taxon>
        <taxon>Fungi incertae sedis</taxon>
        <taxon>Mucoromycota</taxon>
        <taxon>Glomeromycotina</taxon>
        <taxon>Glomeromycetes</taxon>
        <taxon>Diversisporales</taxon>
        <taxon>Acaulosporaceae</taxon>
        <taxon>Acaulospora</taxon>
    </lineage>
</organism>
<keyword evidence="2" id="KW-1185">Reference proteome</keyword>
<dbReference type="AlphaFoldDB" id="A0A9N9GLZ3"/>
<gene>
    <name evidence="1" type="ORF">AMORRO_LOCUS8237</name>
</gene>